<keyword evidence="2" id="KW-0812">Transmembrane</keyword>
<accession>A0A9P1BS02</accession>
<dbReference type="AlphaFoldDB" id="A0A9P1BS02"/>
<gene>
    <name evidence="3" type="ORF">C1SCF055_LOCUS6444</name>
</gene>
<dbReference type="EMBL" id="CAMXCT030000407">
    <property type="protein sequence ID" value="CAL4765701.1"/>
    <property type="molecule type" value="Genomic_DNA"/>
</dbReference>
<organism evidence="3">
    <name type="scientific">Cladocopium goreaui</name>
    <dbReference type="NCBI Taxonomy" id="2562237"/>
    <lineage>
        <taxon>Eukaryota</taxon>
        <taxon>Sar</taxon>
        <taxon>Alveolata</taxon>
        <taxon>Dinophyceae</taxon>
        <taxon>Suessiales</taxon>
        <taxon>Symbiodiniaceae</taxon>
        <taxon>Cladocopium</taxon>
    </lineage>
</organism>
<dbReference type="Gene3D" id="1.25.40.10">
    <property type="entry name" value="Tetratricopeptide repeat domain"/>
    <property type="match status" value="1"/>
</dbReference>
<sequence>RAWFHQTTCNNLSKSKGPKGPGPSLAGPSRCSRPPHNPITLGDPQLKLRGRYQEAEEKFLQAWELQKKANKVNYATMFGLATVLTEQGESGKLLQAEALFHDFLEKAISQEEKGIAETYRGFIGLADNLERQKRWMEATHAWQQAVEMATPMAHLQHRHRQNMRMGIWALTLAVPLGFGWTWYRSAECGDPAGTRVIAFSFGSASNRSQPVTAERCEAKRHSEAQPARRSRQIPRWILISPSDPFVDMEFLDKS</sequence>
<dbReference type="Proteomes" id="UP001152797">
    <property type="component" value="Unassembled WGS sequence"/>
</dbReference>
<feature type="transmembrane region" description="Helical" evidence="2">
    <location>
        <begin position="165"/>
        <end position="183"/>
    </location>
</feature>
<evidence type="ECO:0000313" key="5">
    <source>
        <dbReference type="EMBL" id="CAL4765701.1"/>
    </source>
</evidence>
<reference evidence="4" key="2">
    <citation type="submission" date="2024-04" db="EMBL/GenBank/DDBJ databases">
        <authorList>
            <person name="Chen Y."/>
            <person name="Shah S."/>
            <person name="Dougan E. K."/>
            <person name="Thang M."/>
            <person name="Chan C."/>
        </authorList>
    </citation>
    <scope>NUCLEOTIDE SEQUENCE [LARGE SCALE GENOMIC DNA]</scope>
</reference>
<evidence type="ECO:0000256" key="1">
    <source>
        <dbReference type="SAM" id="MobiDB-lite"/>
    </source>
</evidence>
<evidence type="ECO:0000313" key="3">
    <source>
        <dbReference type="EMBL" id="CAI3978389.1"/>
    </source>
</evidence>
<feature type="compositionally biased region" description="Polar residues" evidence="1">
    <location>
        <begin position="1"/>
        <end position="12"/>
    </location>
</feature>
<evidence type="ECO:0000313" key="6">
    <source>
        <dbReference type="Proteomes" id="UP001152797"/>
    </source>
</evidence>
<keyword evidence="6" id="KW-1185">Reference proteome</keyword>
<reference evidence="3" key="1">
    <citation type="submission" date="2022-10" db="EMBL/GenBank/DDBJ databases">
        <authorList>
            <person name="Chen Y."/>
            <person name="Dougan E. K."/>
            <person name="Chan C."/>
            <person name="Rhodes N."/>
            <person name="Thang M."/>
        </authorList>
    </citation>
    <scope>NUCLEOTIDE SEQUENCE</scope>
</reference>
<protein>
    <submittedName>
        <fullName evidence="5">Tetratricopeptide repeat protein</fullName>
    </submittedName>
</protein>
<proteinExistence type="predicted"/>
<dbReference type="InterPro" id="IPR011990">
    <property type="entry name" value="TPR-like_helical_dom_sf"/>
</dbReference>
<evidence type="ECO:0000313" key="4">
    <source>
        <dbReference type="EMBL" id="CAL1131764.1"/>
    </source>
</evidence>
<keyword evidence="2" id="KW-1133">Transmembrane helix</keyword>
<name>A0A9P1BS02_9DINO</name>
<dbReference type="SUPFAM" id="SSF48452">
    <property type="entry name" value="TPR-like"/>
    <property type="match status" value="1"/>
</dbReference>
<keyword evidence="2" id="KW-0472">Membrane</keyword>
<evidence type="ECO:0000256" key="2">
    <source>
        <dbReference type="SAM" id="Phobius"/>
    </source>
</evidence>
<feature type="region of interest" description="Disordered" evidence="1">
    <location>
        <begin position="1"/>
        <end position="44"/>
    </location>
</feature>
<comment type="caution">
    <text evidence="3">The sequence shown here is derived from an EMBL/GenBank/DDBJ whole genome shotgun (WGS) entry which is preliminary data.</text>
</comment>
<dbReference type="OrthoDB" id="10487925at2759"/>
<feature type="non-terminal residue" evidence="3">
    <location>
        <position position="254"/>
    </location>
</feature>
<dbReference type="EMBL" id="CAMXCT020000407">
    <property type="protein sequence ID" value="CAL1131764.1"/>
    <property type="molecule type" value="Genomic_DNA"/>
</dbReference>
<dbReference type="EMBL" id="CAMXCT010000407">
    <property type="protein sequence ID" value="CAI3978389.1"/>
    <property type="molecule type" value="Genomic_DNA"/>
</dbReference>